<dbReference type="EMBL" id="RQTU01000026">
    <property type="protein sequence ID" value="RRD73324.1"/>
    <property type="molecule type" value="Genomic_DNA"/>
</dbReference>
<evidence type="ECO:0000313" key="4">
    <source>
        <dbReference type="Proteomes" id="UP000324120"/>
    </source>
</evidence>
<dbReference type="AlphaFoldDB" id="A0A3P1YQP7"/>
<sequence>MFLKRSWSLSKLSKLVTKPDMFFRDMIKKRRGDTIKDSNNKKQPDKSEKVNIVSKTPKLAEKDKKKNITNNLAKNEPKMITTNIRLFTKINHLIHTGEGINCSFHIEQWIGEFIASNERFALLIRDINLYNWAITQYPNVDIVYAKSAIAVEQVLNQLPYLKAIYYLSNTGNLIHTLRYNIYQHIFLGHGDSDKAASAHKFFRVYDEIWVAGQAHIDRFKNAGFNVEHIKFVKVGRPSLKQIVKQSVSNNNVTEHIIKTLTYFPTWEGAFEENNYSSARLSPIFLSELQQKLNCKIVAKYHPLTGSRDKTLETIQDALQNSFIDRSCMLSIANKSEPIPNLVVNSDLFICDISAVVSECISSLSPIFIYIPEDRNVITSGSDMHYSDYAYTFSNIEQLMQLIENIIINGNDHLAEARYKALDYLLSVNETVNDAFLSELKRISSTVSEKENKREFVIQ</sequence>
<proteinExistence type="predicted"/>
<reference evidence="2 4" key="2">
    <citation type="submission" date="2019-06" db="EMBL/GenBank/DDBJ databases">
        <title>The presence and diversity of blaCTX-M among Escherichia coli from urban wastewater and feedlot cattle, in Alberta, Canada.</title>
        <authorList>
            <person name="Cormier A.C."/>
            <person name="Chalmer G."/>
            <person name="Cook S.R."/>
            <person name="Zaheer R."/>
            <person name="Hannon S.J."/>
            <person name="Booker C.W."/>
            <person name="Read R."/>
            <person name="Gow S.P."/>
            <person name="Mcallister T.A."/>
            <person name="Boerlin P."/>
        </authorList>
    </citation>
    <scope>NUCLEOTIDE SEQUENCE [LARGE SCALE GENOMIC DNA]</scope>
    <source>
        <strain evidence="2 4">347</strain>
    </source>
</reference>
<gene>
    <name evidence="1" type="ORF">EIA08_20270</name>
    <name evidence="2" type="ORF">FKO60_05055</name>
</gene>
<evidence type="ECO:0000313" key="2">
    <source>
        <dbReference type="EMBL" id="TZE50798.1"/>
    </source>
</evidence>
<comment type="caution">
    <text evidence="1">The sequence shown here is derived from an EMBL/GenBank/DDBJ whole genome shotgun (WGS) entry which is preliminary data.</text>
</comment>
<dbReference type="Proteomes" id="UP000271008">
    <property type="component" value="Unassembled WGS sequence"/>
</dbReference>
<evidence type="ECO:0000313" key="3">
    <source>
        <dbReference type="Proteomes" id="UP000271008"/>
    </source>
</evidence>
<dbReference type="Proteomes" id="UP000324120">
    <property type="component" value="Unassembled WGS sequence"/>
</dbReference>
<dbReference type="InterPro" id="IPR043148">
    <property type="entry name" value="TagF_C"/>
</dbReference>
<dbReference type="Gene3D" id="3.40.50.12580">
    <property type="match status" value="1"/>
</dbReference>
<accession>A0A3P1YQP7</accession>
<protein>
    <submittedName>
        <fullName evidence="1">Uncharacterized protein</fullName>
    </submittedName>
</protein>
<dbReference type="EMBL" id="VHKY01000002">
    <property type="protein sequence ID" value="TZE50798.1"/>
    <property type="molecule type" value="Genomic_DNA"/>
</dbReference>
<organism evidence="1 3">
    <name type="scientific">Escherichia coli</name>
    <dbReference type="NCBI Taxonomy" id="562"/>
    <lineage>
        <taxon>Bacteria</taxon>
        <taxon>Pseudomonadati</taxon>
        <taxon>Pseudomonadota</taxon>
        <taxon>Gammaproteobacteria</taxon>
        <taxon>Enterobacterales</taxon>
        <taxon>Enterobacteriaceae</taxon>
        <taxon>Escherichia</taxon>
    </lineage>
</organism>
<evidence type="ECO:0000313" key="1">
    <source>
        <dbReference type="EMBL" id="RRD73324.1"/>
    </source>
</evidence>
<reference evidence="1 3" key="1">
    <citation type="submission" date="2018-11" db="EMBL/GenBank/DDBJ databases">
        <title>Enterobacteriaceae from Patient.</title>
        <authorList>
            <person name="Shen C."/>
            <person name="Yang Y."/>
            <person name="Tian G."/>
        </authorList>
    </citation>
    <scope>NUCLEOTIDE SEQUENCE [LARGE SCALE GENOMIC DNA]</scope>
    <source>
        <strain evidence="1 3">GBGD28</strain>
    </source>
</reference>
<name>A0A3P1YQP7_ECOLX</name>